<name>A0A9Q0RQN9_BLOTA</name>
<accession>A0A9Q0RQN9</accession>
<dbReference type="PANTHER" id="PTHR21092:SF0">
    <property type="entry name" value="NICASTRIN"/>
    <property type="match status" value="1"/>
</dbReference>
<dbReference type="EMBL" id="JAPWDV010000001">
    <property type="protein sequence ID" value="KAJ6223014.1"/>
    <property type="molecule type" value="Genomic_DNA"/>
</dbReference>
<sequence length="340" mass="39195">MWHCKYPYVSNVNPYFEFAFIKWPFPIFYIANLTLIEHLKRCNHIRERECLVELRSNMYGAINSKRCVNRNDAFLDSMTFRSTVYCSPIKADNLFATLIPIRINQTIAKRSIILITARLDSFTMFDSYSPSSRSVYTGVIVLIATAHLMANNFDKLSQKNDSNILYENVMFALFDGESVGYIGSSSWLFDLIFNNRTNMNQTEEEGFFLKLDSIAFVLELSQLLSSDTRHWLHWDKMTKSKTKNNKIIKSLLEMLKTENKFFHLKEGVSNQLPPSTARIFQTIDPNLPVAVLAGYDTEYSSQFHSLFDTTDPDEAERLTDKLGHIVGILTNVRNENGFSC</sequence>
<dbReference type="PANTHER" id="PTHR21092">
    <property type="entry name" value="NICASTRIN"/>
    <property type="match status" value="1"/>
</dbReference>
<evidence type="ECO:0000313" key="2">
    <source>
        <dbReference type="Proteomes" id="UP001142055"/>
    </source>
</evidence>
<dbReference type="GO" id="GO:0016485">
    <property type="term" value="P:protein processing"/>
    <property type="evidence" value="ECO:0007669"/>
    <property type="project" value="InterPro"/>
</dbReference>
<evidence type="ECO:0000313" key="1">
    <source>
        <dbReference type="EMBL" id="KAJ6223014.1"/>
    </source>
</evidence>
<dbReference type="InterPro" id="IPR008710">
    <property type="entry name" value="Nicastrin"/>
</dbReference>
<dbReference type="OMA" id="CNHIRER"/>
<dbReference type="GO" id="GO:0007220">
    <property type="term" value="P:Notch receptor processing"/>
    <property type="evidence" value="ECO:0007669"/>
    <property type="project" value="TreeGrafter"/>
</dbReference>
<dbReference type="AlphaFoldDB" id="A0A9Q0RQN9"/>
<dbReference type="GO" id="GO:0005886">
    <property type="term" value="C:plasma membrane"/>
    <property type="evidence" value="ECO:0007669"/>
    <property type="project" value="TreeGrafter"/>
</dbReference>
<gene>
    <name evidence="1" type="ORF">RDWZM_001559</name>
</gene>
<dbReference type="Proteomes" id="UP001142055">
    <property type="component" value="Chromosome 1"/>
</dbReference>
<dbReference type="Gene3D" id="3.40.630.10">
    <property type="entry name" value="Zn peptidases"/>
    <property type="match status" value="1"/>
</dbReference>
<protein>
    <recommendedName>
        <fullName evidence="3">Nicastrin</fullName>
    </recommendedName>
</protein>
<keyword evidence="2" id="KW-1185">Reference proteome</keyword>
<reference evidence="1" key="1">
    <citation type="submission" date="2022-12" db="EMBL/GenBank/DDBJ databases">
        <title>Genome assemblies of Blomia tropicalis.</title>
        <authorList>
            <person name="Cui Y."/>
        </authorList>
    </citation>
    <scope>NUCLEOTIDE SEQUENCE</scope>
    <source>
        <tissue evidence="1">Adult mites</tissue>
    </source>
</reference>
<organism evidence="1 2">
    <name type="scientific">Blomia tropicalis</name>
    <name type="common">Mite</name>
    <dbReference type="NCBI Taxonomy" id="40697"/>
    <lineage>
        <taxon>Eukaryota</taxon>
        <taxon>Metazoa</taxon>
        <taxon>Ecdysozoa</taxon>
        <taxon>Arthropoda</taxon>
        <taxon>Chelicerata</taxon>
        <taxon>Arachnida</taxon>
        <taxon>Acari</taxon>
        <taxon>Acariformes</taxon>
        <taxon>Sarcoptiformes</taxon>
        <taxon>Astigmata</taxon>
        <taxon>Glycyphagoidea</taxon>
        <taxon>Echimyopodidae</taxon>
        <taxon>Blomia</taxon>
    </lineage>
</organism>
<dbReference type="SUPFAM" id="SSF53187">
    <property type="entry name" value="Zn-dependent exopeptidases"/>
    <property type="match status" value="1"/>
</dbReference>
<evidence type="ECO:0008006" key="3">
    <source>
        <dbReference type="Google" id="ProtNLM"/>
    </source>
</evidence>
<proteinExistence type="predicted"/>
<comment type="caution">
    <text evidence="1">The sequence shown here is derived from an EMBL/GenBank/DDBJ whole genome shotgun (WGS) entry which is preliminary data.</text>
</comment>
<dbReference type="Pfam" id="PF05450">
    <property type="entry name" value="Nicastrin"/>
    <property type="match status" value="1"/>
</dbReference>